<evidence type="ECO:0000256" key="13">
    <source>
        <dbReference type="SAM" id="Phobius"/>
    </source>
</evidence>
<organism evidence="17">
    <name type="scientific">Nothobranchius furzeri</name>
    <name type="common">Turquoise killifish</name>
    <dbReference type="NCBI Taxonomy" id="105023"/>
    <lineage>
        <taxon>Eukaryota</taxon>
        <taxon>Metazoa</taxon>
        <taxon>Chordata</taxon>
        <taxon>Craniata</taxon>
        <taxon>Vertebrata</taxon>
        <taxon>Euteleostomi</taxon>
        <taxon>Actinopterygii</taxon>
        <taxon>Neopterygii</taxon>
        <taxon>Teleostei</taxon>
        <taxon>Neoteleostei</taxon>
        <taxon>Acanthomorphata</taxon>
        <taxon>Ovalentaria</taxon>
        <taxon>Atherinomorphae</taxon>
        <taxon>Cyprinodontiformes</taxon>
        <taxon>Nothobranchiidae</taxon>
        <taxon>Nothobranchius</taxon>
    </lineage>
</organism>
<evidence type="ECO:0000256" key="7">
    <source>
        <dbReference type="ARBA" id="ARBA00023027"/>
    </source>
</evidence>
<reference evidence="17" key="2">
    <citation type="submission" date="2016-06" db="EMBL/GenBank/DDBJ databases">
        <title>The genome of a short-lived fish provides insights into sex chromosome evolution and the genetic control of aging.</title>
        <authorList>
            <person name="Reichwald K."/>
            <person name="Felder M."/>
            <person name="Petzold A."/>
            <person name="Koch P."/>
            <person name="Groth M."/>
            <person name="Platzer M."/>
        </authorList>
    </citation>
    <scope>NUCLEOTIDE SEQUENCE</scope>
    <source>
        <tissue evidence="17">Brain</tissue>
    </source>
</reference>
<feature type="domain" description="TIR" evidence="15">
    <location>
        <begin position="423"/>
        <end position="567"/>
    </location>
</feature>
<keyword evidence="8 13" id="KW-0472">Membrane</keyword>
<evidence type="ECO:0000313" key="17">
    <source>
        <dbReference type="EMBL" id="SBP43045.1"/>
    </source>
</evidence>
<dbReference type="InterPro" id="IPR003599">
    <property type="entry name" value="Ig_sub"/>
</dbReference>
<dbReference type="InterPro" id="IPR015621">
    <property type="entry name" value="IL-1_rcpt_fam"/>
</dbReference>
<dbReference type="InterPro" id="IPR036179">
    <property type="entry name" value="Ig-like_dom_sf"/>
</dbReference>
<dbReference type="SUPFAM" id="SSF52200">
    <property type="entry name" value="Toll/Interleukin receptor TIR domain"/>
    <property type="match status" value="1"/>
</dbReference>
<dbReference type="InterPro" id="IPR013783">
    <property type="entry name" value="Ig-like_fold"/>
</dbReference>
<feature type="domain" description="Ig-like" evidence="16">
    <location>
        <begin position="26"/>
        <end position="134"/>
    </location>
</feature>
<keyword evidence="11" id="KW-0325">Glycoprotein</keyword>
<dbReference type="OMA" id="YICTVRY"/>
<dbReference type="PROSITE" id="PS50835">
    <property type="entry name" value="IG_LIKE"/>
    <property type="match status" value="3"/>
</dbReference>
<dbReference type="GO" id="GO:0016020">
    <property type="term" value="C:membrane"/>
    <property type="evidence" value="ECO:0007669"/>
    <property type="project" value="UniProtKB-SubCell"/>
</dbReference>
<dbReference type="SMART" id="SM00409">
    <property type="entry name" value="IG"/>
    <property type="match status" value="3"/>
</dbReference>
<dbReference type="InterPro" id="IPR035897">
    <property type="entry name" value="Toll_tir_struct_dom_sf"/>
</dbReference>
<keyword evidence="12" id="KW-0393">Immunoglobulin domain</keyword>
<evidence type="ECO:0000259" key="15">
    <source>
        <dbReference type="PROSITE" id="PS50104"/>
    </source>
</evidence>
<evidence type="ECO:0000256" key="8">
    <source>
        <dbReference type="ARBA" id="ARBA00023136"/>
    </source>
</evidence>
<feature type="signal peptide" evidence="14">
    <location>
        <begin position="1"/>
        <end position="21"/>
    </location>
</feature>
<dbReference type="GO" id="GO:0007165">
    <property type="term" value="P:signal transduction"/>
    <property type="evidence" value="ECO:0007669"/>
    <property type="project" value="InterPro"/>
</dbReference>
<keyword evidence="9" id="KW-1015">Disulfide bond</keyword>
<dbReference type="Gene3D" id="3.40.50.10140">
    <property type="entry name" value="Toll/interleukin-1 receptor homology (TIR) domain"/>
    <property type="match status" value="1"/>
</dbReference>
<comment type="subcellular location">
    <subcellularLocation>
        <location evidence="1">Membrane</location>
        <topology evidence="1">Single-pass type I membrane protein</topology>
    </subcellularLocation>
</comment>
<dbReference type="PRINTS" id="PR01537">
    <property type="entry name" value="INTRLKN1R1F"/>
</dbReference>
<evidence type="ECO:0000256" key="14">
    <source>
        <dbReference type="SAM" id="SignalP"/>
    </source>
</evidence>
<feature type="transmembrane region" description="Helical" evidence="13">
    <location>
        <begin position="384"/>
        <end position="409"/>
    </location>
</feature>
<dbReference type="Pfam" id="PF01582">
    <property type="entry name" value="TIR"/>
    <property type="match status" value="1"/>
</dbReference>
<dbReference type="InterPro" id="IPR041416">
    <property type="entry name" value="IL-1RAcP-like_ig"/>
</dbReference>
<comment type="similarity">
    <text evidence="2">Belongs to the interleukin-1 receptor family.</text>
</comment>
<dbReference type="SMART" id="SM00255">
    <property type="entry name" value="TIR"/>
    <property type="match status" value="1"/>
</dbReference>
<dbReference type="SUPFAM" id="SSF48726">
    <property type="entry name" value="Immunoglobulin"/>
    <property type="match status" value="2"/>
</dbReference>
<evidence type="ECO:0000256" key="9">
    <source>
        <dbReference type="ARBA" id="ARBA00023157"/>
    </source>
</evidence>
<dbReference type="PANTHER" id="PTHR11890:SF20">
    <property type="entry name" value="INTERLEUKIN-1 RECEPTOR ACCESSORY PROTEIN"/>
    <property type="match status" value="1"/>
</dbReference>
<evidence type="ECO:0000256" key="6">
    <source>
        <dbReference type="ARBA" id="ARBA00022989"/>
    </source>
</evidence>
<evidence type="ECO:0000256" key="11">
    <source>
        <dbReference type="ARBA" id="ARBA00023180"/>
    </source>
</evidence>
<gene>
    <name evidence="17" type="primary">CABZ01068246.1</name>
</gene>
<evidence type="ECO:0000256" key="10">
    <source>
        <dbReference type="ARBA" id="ARBA00023170"/>
    </source>
</evidence>
<protein>
    <submittedName>
        <fullName evidence="17">Interleukin 1 receptor accessory protein</fullName>
    </submittedName>
</protein>
<dbReference type="KEGG" id="nfu:107379882"/>
<evidence type="ECO:0000256" key="3">
    <source>
        <dbReference type="ARBA" id="ARBA00022729"/>
    </source>
</evidence>
<dbReference type="InterPro" id="IPR007110">
    <property type="entry name" value="Ig-like_dom"/>
</dbReference>
<dbReference type="PANTHER" id="PTHR11890">
    <property type="entry name" value="INTERLEUKIN-1 RECEPTOR FAMILY MEMBER"/>
    <property type="match status" value="1"/>
</dbReference>
<dbReference type="Gene3D" id="2.60.40.10">
    <property type="entry name" value="Immunoglobulins"/>
    <property type="match status" value="3"/>
</dbReference>
<evidence type="ECO:0000256" key="12">
    <source>
        <dbReference type="ARBA" id="ARBA00023319"/>
    </source>
</evidence>
<proteinExistence type="inferred from homology"/>
<keyword evidence="5" id="KW-0378">Hydrolase</keyword>
<dbReference type="EMBL" id="HADY01004560">
    <property type="protein sequence ID" value="SBP43045.1"/>
    <property type="molecule type" value="Transcribed_RNA"/>
</dbReference>
<keyword evidence="6 13" id="KW-1133">Transmembrane helix</keyword>
<reference evidence="17" key="1">
    <citation type="submission" date="2016-05" db="EMBL/GenBank/DDBJ databases">
        <authorList>
            <person name="Lavstsen T."/>
            <person name="Jespersen J.S."/>
        </authorList>
    </citation>
    <scope>NUCLEOTIDE SEQUENCE</scope>
    <source>
        <tissue evidence="17">Brain</tissue>
    </source>
</reference>
<dbReference type="GO" id="GO:0016787">
    <property type="term" value="F:hydrolase activity"/>
    <property type="evidence" value="ECO:0007669"/>
    <property type="project" value="UniProtKB-KW"/>
</dbReference>
<keyword evidence="4" id="KW-0677">Repeat</keyword>
<name>A0A1A7ZLZ3_NOTFU</name>
<evidence type="ECO:0000256" key="5">
    <source>
        <dbReference type="ARBA" id="ARBA00022801"/>
    </source>
</evidence>
<accession>A0A1A7ZLZ3</accession>
<dbReference type="PROSITE" id="PS50104">
    <property type="entry name" value="TIR"/>
    <property type="match status" value="1"/>
</dbReference>
<feature type="domain" description="Ig-like" evidence="16">
    <location>
        <begin position="149"/>
        <end position="252"/>
    </location>
</feature>
<feature type="domain" description="Ig-like" evidence="16">
    <location>
        <begin position="263"/>
        <end position="374"/>
    </location>
</feature>
<evidence type="ECO:0000259" key="16">
    <source>
        <dbReference type="PROSITE" id="PS50835"/>
    </source>
</evidence>
<evidence type="ECO:0000256" key="1">
    <source>
        <dbReference type="ARBA" id="ARBA00004479"/>
    </source>
</evidence>
<keyword evidence="3 14" id="KW-0732">Signal</keyword>
<dbReference type="OrthoDB" id="9166379at2759"/>
<dbReference type="Pfam" id="PF18452">
    <property type="entry name" value="Ig_6"/>
    <property type="match status" value="1"/>
</dbReference>
<evidence type="ECO:0000256" key="2">
    <source>
        <dbReference type="ARBA" id="ARBA00009752"/>
    </source>
</evidence>
<sequence>MASFTLCVLLVLMNWTSSAVSQSSNPTEPMCYDWGESSSGAVSVLEGEVGWLFCHLFSHPSVYNYTSAQSTGHNLFWYRLLDGHEVEQPITYSSRFTKDRERLWLQPASADDTGQYICMLRNKSSCSKIAMRLKVLKQDQVVPFTGCEPHSLVAVATTQEFIPFQEGKKLNCPDLKDITTMSETTPTVSWFHKALETSKCHKYPFWDPSREQRDNSLMFYNMKEPFQGLYFCVIRYQRRGQVLNFTQSINVSAIYPLMVSKVPSILQPTKDKVFSVRTDSEVSLVCRGLLSFVLGNSASSIWWTVDGKTVEQLANNRFSQKNSVVNNDYGDRTEESVLLIQDFQAEDLNRELNCSVRNSLGFMTRRAQLEKEVSLPSVELGCGLGVILVLMLLLFVVYHVFWLELLLIYRSWFGTDERHTDDKEYDVYISYARNSEEEQFVLSTLRSVLENELGYSVCIFDRDSLPGGTITDETLSFVARSRRLLVVISPGYGSQGSQALLELKAGIDGMALGGHLRVILIQYKPVQRQRWVRELRRARVALATVQWQGNKSKDLTSQFWKRLRVELPVRRVSCQEASLMRLHSQNSTNSQTGLISSTDKNSEQWHIQNGLHGEEQNIWAG</sequence>
<keyword evidence="7" id="KW-0520">NAD</keyword>
<dbReference type="AlphaFoldDB" id="A0A1A7ZLZ3"/>
<keyword evidence="13" id="KW-0812">Transmembrane</keyword>
<evidence type="ECO:0000256" key="4">
    <source>
        <dbReference type="ARBA" id="ARBA00022737"/>
    </source>
</evidence>
<dbReference type="InterPro" id="IPR000157">
    <property type="entry name" value="TIR_dom"/>
</dbReference>
<keyword evidence="10 17" id="KW-0675">Receptor</keyword>
<feature type="chain" id="PRO_5008364837" evidence="14">
    <location>
        <begin position="22"/>
        <end position="621"/>
    </location>
</feature>